<dbReference type="InterPro" id="IPR016035">
    <property type="entry name" value="Acyl_Trfase/lysoPLipase"/>
</dbReference>
<evidence type="ECO:0000259" key="2">
    <source>
        <dbReference type="Pfam" id="PF01734"/>
    </source>
</evidence>
<name>A0A923KY48_9BURK</name>
<reference evidence="3" key="1">
    <citation type="submission" date="2020-08" db="EMBL/GenBank/DDBJ databases">
        <title>Novel species isolated from subtropical streams in China.</title>
        <authorList>
            <person name="Lu H."/>
        </authorList>
    </citation>
    <scope>NUCLEOTIDE SEQUENCE</scope>
    <source>
        <strain evidence="3">CY7W</strain>
    </source>
</reference>
<dbReference type="Pfam" id="PF01734">
    <property type="entry name" value="Patatin"/>
    <property type="match status" value="1"/>
</dbReference>
<dbReference type="InterPro" id="IPR002641">
    <property type="entry name" value="PNPLA_dom"/>
</dbReference>
<comment type="caution">
    <text evidence="3">The sequence shown here is derived from an EMBL/GenBank/DDBJ whole genome shotgun (WGS) entry which is preliminary data.</text>
</comment>
<gene>
    <name evidence="3" type="ORF">H8K47_01660</name>
</gene>
<protein>
    <submittedName>
        <fullName evidence="3">Patatin-like phospholipase family protein</fullName>
    </submittedName>
</protein>
<proteinExistence type="predicted"/>
<dbReference type="Proteomes" id="UP000612361">
    <property type="component" value="Unassembled WGS sequence"/>
</dbReference>
<evidence type="ECO:0000313" key="4">
    <source>
        <dbReference type="Proteomes" id="UP000612361"/>
    </source>
</evidence>
<dbReference type="SUPFAM" id="SSF52151">
    <property type="entry name" value="FabD/lysophospholipase-like"/>
    <property type="match status" value="1"/>
</dbReference>
<dbReference type="RefSeq" id="WP_186879699.1">
    <property type="nucleotide sequence ID" value="NZ_JACOGG010000002.1"/>
</dbReference>
<dbReference type="AlphaFoldDB" id="A0A923KY48"/>
<sequence>MSSSIQIFAGQTAYRHIQQYGLQAADIAVVPAAAGGPKGLILQAMDQWLFGDWLAATPRERSLIGASIGSWRMAAAACADPAAAFARLADLYCEQTYPEKPSAEYVTTEIQGMLQRFIGGYEQEILQHPYQRLHILINRGQRGLSAPANMKAAKAGFIAAALANLRGREHLAKHLERVVMSDTRDALHWLKTPFDAFSSQFCALSSANLQSALLASGTLPLIMQEVRAVAQAPSGYYWDGGIIDYHLAFPYARLLSNTRSELVLYPHFSDQIIPGWLDKALPWRRAARGHFAAWLDNVVLVAPSRDFIRSLPRAKLPDRKDFAYYGLQHAQRISQWRLAIAESQRMRDDLAAFIAQPDMRAVRLF</sequence>
<evidence type="ECO:0000256" key="1">
    <source>
        <dbReference type="ARBA" id="ARBA00023098"/>
    </source>
</evidence>
<dbReference type="GO" id="GO:0006629">
    <property type="term" value="P:lipid metabolic process"/>
    <property type="evidence" value="ECO:0007669"/>
    <property type="project" value="UniProtKB-KW"/>
</dbReference>
<keyword evidence="1" id="KW-0443">Lipid metabolism</keyword>
<feature type="domain" description="PNPLA" evidence="2">
    <location>
        <begin position="62"/>
        <end position="244"/>
    </location>
</feature>
<accession>A0A923KY48</accession>
<evidence type="ECO:0000313" key="3">
    <source>
        <dbReference type="EMBL" id="MBC3934055.1"/>
    </source>
</evidence>
<dbReference type="EMBL" id="JACOGG010000002">
    <property type="protein sequence ID" value="MBC3934055.1"/>
    <property type="molecule type" value="Genomic_DNA"/>
</dbReference>
<keyword evidence="4" id="KW-1185">Reference proteome</keyword>
<organism evidence="3 4">
    <name type="scientific">Undibacterium rugosum</name>
    <dbReference type="NCBI Taxonomy" id="2762291"/>
    <lineage>
        <taxon>Bacteria</taxon>
        <taxon>Pseudomonadati</taxon>
        <taxon>Pseudomonadota</taxon>
        <taxon>Betaproteobacteria</taxon>
        <taxon>Burkholderiales</taxon>
        <taxon>Oxalobacteraceae</taxon>
        <taxon>Undibacterium</taxon>
    </lineage>
</organism>